<gene>
    <name evidence="1" type="ORF">GGR27_001107</name>
</gene>
<organism evidence="1 2">
    <name type="scientific">Neolewinella antarctica</name>
    <dbReference type="NCBI Taxonomy" id="442734"/>
    <lineage>
        <taxon>Bacteria</taxon>
        <taxon>Pseudomonadati</taxon>
        <taxon>Bacteroidota</taxon>
        <taxon>Saprospiria</taxon>
        <taxon>Saprospirales</taxon>
        <taxon>Lewinellaceae</taxon>
        <taxon>Neolewinella</taxon>
    </lineage>
</organism>
<keyword evidence="2" id="KW-1185">Reference proteome</keyword>
<sequence length="86" mass="9818">MLICILLDIFPGRLEDLNNFAFGFTAEDAPRSSSRILEPWSVSKLKRSEGFRILQASDLKMSSSVVNLLFYFKKMDLVRIVKTKSS</sequence>
<name>A0ABX0X9W0_9BACT</name>
<evidence type="ECO:0000313" key="2">
    <source>
        <dbReference type="Proteomes" id="UP000770785"/>
    </source>
</evidence>
<reference evidence="1 2" key="1">
    <citation type="submission" date="2020-03" db="EMBL/GenBank/DDBJ databases">
        <title>Genomic Encyclopedia of Type Strains, Phase IV (KMG-IV): sequencing the most valuable type-strain genomes for metagenomic binning, comparative biology and taxonomic classification.</title>
        <authorList>
            <person name="Goeker M."/>
        </authorList>
    </citation>
    <scope>NUCLEOTIDE SEQUENCE [LARGE SCALE GENOMIC DNA]</scope>
    <source>
        <strain evidence="1 2">DSM 105096</strain>
    </source>
</reference>
<dbReference type="Proteomes" id="UP000770785">
    <property type="component" value="Unassembled WGS sequence"/>
</dbReference>
<proteinExistence type="predicted"/>
<dbReference type="EMBL" id="JAATJH010000002">
    <property type="protein sequence ID" value="NJC25608.1"/>
    <property type="molecule type" value="Genomic_DNA"/>
</dbReference>
<comment type="caution">
    <text evidence="1">The sequence shown here is derived from an EMBL/GenBank/DDBJ whole genome shotgun (WGS) entry which is preliminary data.</text>
</comment>
<accession>A0ABX0X9W0</accession>
<evidence type="ECO:0000313" key="1">
    <source>
        <dbReference type="EMBL" id="NJC25608.1"/>
    </source>
</evidence>
<protein>
    <submittedName>
        <fullName evidence="1">Uncharacterized protein</fullName>
    </submittedName>
</protein>